<protein>
    <submittedName>
        <fullName evidence="4">N-acetylglutamate synthase-like GNAT family acetyltransferase</fullName>
    </submittedName>
</protein>
<dbReference type="EMBL" id="VLLF01000001">
    <property type="protein sequence ID" value="TWI93367.1"/>
    <property type="molecule type" value="Genomic_DNA"/>
</dbReference>
<dbReference type="Pfam" id="PF00583">
    <property type="entry name" value="Acetyltransf_1"/>
    <property type="match status" value="1"/>
</dbReference>
<dbReference type="InterPro" id="IPR000182">
    <property type="entry name" value="GNAT_dom"/>
</dbReference>
<dbReference type="RefSeq" id="WP_208994926.1">
    <property type="nucleotide sequence ID" value="NZ_SMLY01000059.1"/>
</dbReference>
<dbReference type="PANTHER" id="PTHR43877">
    <property type="entry name" value="AMINOALKYLPHOSPHONATE N-ACETYLTRANSFERASE-RELATED-RELATED"/>
    <property type="match status" value="1"/>
</dbReference>
<dbReference type="InterPro" id="IPR050832">
    <property type="entry name" value="Bact_Acetyltransf"/>
</dbReference>
<evidence type="ECO:0000256" key="1">
    <source>
        <dbReference type="ARBA" id="ARBA00022679"/>
    </source>
</evidence>
<evidence type="ECO:0000259" key="3">
    <source>
        <dbReference type="PROSITE" id="PS51186"/>
    </source>
</evidence>
<dbReference type="Proteomes" id="UP000320593">
    <property type="component" value="Unassembled WGS sequence"/>
</dbReference>
<accession>A0A562TI75</accession>
<dbReference type="Gene3D" id="3.40.630.30">
    <property type="match status" value="1"/>
</dbReference>
<dbReference type="CDD" id="cd04301">
    <property type="entry name" value="NAT_SF"/>
    <property type="match status" value="1"/>
</dbReference>
<feature type="domain" description="N-acetyltransferase" evidence="3">
    <location>
        <begin position="1"/>
        <end position="143"/>
    </location>
</feature>
<proteinExistence type="predicted"/>
<keyword evidence="2" id="KW-0012">Acyltransferase</keyword>
<name>A0A562TI75_9HYPH</name>
<evidence type="ECO:0000256" key="2">
    <source>
        <dbReference type="ARBA" id="ARBA00023315"/>
    </source>
</evidence>
<dbReference type="AlphaFoldDB" id="A0A562TI75"/>
<comment type="caution">
    <text evidence="4">The sequence shown here is derived from an EMBL/GenBank/DDBJ whole genome shotgun (WGS) entry which is preliminary data.</text>
</comment>
<sequence length="148" mass="15815">MSVRQATTQDTNALKLCIDRAYAPFKAALPDLPEVSSGLEEDIQAHSVFVAETGGRIAGGAVLVLDGETAVLFNVAVDPDHGEKGIGRRLIEACCAQAAQRGYSDISLATHAAMPDNVALYRHLGWLEYERSGNKVRMHKPLGGVRSA</sequence>
<dbReference type="SUPFAM" id="SSF55729">
    <property type="entry name" value="Acyl-CoA N-acyltransferases (Nat)"/>
    <property type="match status" value="1"/>
</dbReference>
<keyword evidence="5" id="KW-1185">Reference proteome</keyword>
<dbReference type="GO" id="GO:0016747">
    <property type="term" value="F:acyltransferase activity, transferring groups other than amino-acyl groups"/>
    <property type="evidence" value="ECO:0007669"/>
    <property type="project" value="InterPro"/>
</dbReference>
<dbReference type="PROSITE" id="PS51186">
    <property type="entry name" value="GNAT"/>
    <property type="match status" value="1"/>
</dbReference>
<evidence type="ECO:0000313" key="5">
    <source>
        <dbReference type="Proteomes" id="UP000320593"/>
    </source>
</evidence>
<organism evidence="4 5">
    <name type="scientific">Roseibium hamelinense</name>
    <dbReference type="NCBI Taxonomy" id="150831"/>
    <lineage>
        <taxon>Bacteria</taxon>
        <taxon>Pseudomonadati</taxon>
        <taxon>Pseudomonadota</taxon>
        <taxon>Alphaproteobacteria</taxon>
        <taxon>Hyphomicrobiales</taxon>
        <taxon>Stappiaceae</taxon>
        <taxon>Roseibium</taxon>
    </lineage>
</organism>
<reference evidence="4 5" key="1">
    <citation type="submission" date="2019-07" db="EMBL/GenBank/DDBJ databases">
        <title>Genomic Encyclopedia of Archaeal and Bacterial Type Strains, Phase II (KMG-II): from individual species to whole genera.</title>
        <authorList>
            <person name="Goeker M."/>
        </authorList>
    </citation>
    <scope>NUCLEOTIDE SEQUENCE [LARGE SCALE GENOMIC DNA]</scope>
    <source>
        <strain evidence="4 5">ATCC BAA-252</strain>
    </source>
</reference>
<evidence type="ECO:0000313" key="4">
    <source>
        <dbReference type="EMBL" id="TWI93367.1"/>
    </source>
</evidence>
<gene>
    <name evidence="4" type="ORF">JM93_00923</name>
</gene>
<dbReference type="InterPro" id="IPR016181">
    <property type="entry name" value="Acyl_CoA_acyltransferase"/>
</dbReference>
<keyword evidence="1 4" id="KW-0808">Transferase</keyword>